<reference evidence="6" key="1">
    <citation type="submission" date="2020-12" db="EMBL/GenBank/DDBJ databases">
        <title>Antrihabitans popcorni sp. nov. and Antrihabitans auranticaus sp. nov., isolated from a larva cave.</title>
        <authorList>
            <person name="Lee S.D."/>
            <person name="Kim I.S."/>
        </authorList>
    </citation>
    <scope>NUCLEOTIDE SEQUENCE</scope>
    <source>
        <strain evidence="6">YC3-6</strain>
    </source>
</reference>
<dbReference type="GO" id="GO:0008170">
    <property type="term" value="F:N-methyltransferase activity"/>
    <property type="evidence" value="ECO:0007669"/>
    <property type="project" value="InterPro"/>
</dbReference>
<dbReference type="SUPFAM" id="SSF53335">
    <property type="entry name" value="S-adenosyl-L-methionine-dependent methyltransferases"/>
    <property type="match status" value="1"/>
</dbReference>
<sequence length="696" mass="78084">MPDESNVLDQLISRIDDETLRARLAQEVDLLRGSRRFGLVFDRHMPESVRLPDHPIRKGIRVALRDESSAETWTVERFADRTREVAVLSGEGGEHRTTELIVVREFGEPIYPGLRSVERIENGPADAPWHVVINGENFHTLQALRSTHREKVDLIYIDPPYNTGNDGWIYNDRYVDQNDRAKSSKWLSFIERRLMIARDLLKQTGVIIVAIGDDEHHRLRMLLDQVFGDQNFISDVVWQGGRKNDSRFVSNGADYMVIYAINKDAWAVEGVPVKDAPDVHALCSDEIANRGARWRVTKSGVEEVLAQGQKVWHETGGDELEATQLMRNWFREIPKDSPIKAMSRNVYFLPAGQLCSDTDITWPGGGGPTYEVLHPGTGKPVQVPDGGWRYSTPARMQQAIDEGWVIFRQDHTKPIRLKKPLEGVTGSVALSVFERQRTHGSRSLFEPKKQTGVFRDKRFPNPKDPEVLAEWIGLCTPTDAVVLDFFGGSGTTAEVVMRLNERDGGVRQSILVTNNEVGATEAKNLRKNGLHPGDPGWEAFGVFEHVCRPRISTVVTGRRWDGSVYSDGLSTNVEMFDLTYLDPGMVRRGREYESVAPLMWLEGGARGARIKEVPDKGWALTDTYGVLFDIDVLSAFSDAVTNAATNGVPPLVVFVITDSDAEYQQTAERLPVGIETVQLYEDYLSNYTINITGGAR</sequence>
<proteinExistence type="inferred from homology"/>
<evidence type="ECO:0000313" key="7">
    <source>
        <dbReference type="Proteomes" id="UP000655868"/>
    </source>
</evidence>
<dbReference type="PRINTS" id="PR00506">
    <property type="entry name" value="D21N6MTFRASE"/>
</dbReference>
<dbReference type="RefSeq" id="WP_199705916.1">
    <property type="nucleotide sequence ID" value="NZ_JAEMNV010000006.1"/>
</dbReference>
<dbReference type="InterPro" id="IPR002941">
    <property type="entry name" value="DNA_methylase_N4/N6"/>
</dbReference>
<organism evidence="6 7">
    <name type="scientific">Antrihabitans stalagmiti</name>
    <dbReference type="NCBI Taxonomy" id="2799499"/>
    <lineage>
        <taxon>Bacteria</taxon>
        <taxon>Bacillati</taxon>
        <taxon>Actinomycetota</taxon>
        <taxon>Actinomycetes</taxon>
        <taxon>Mycobacteriales</taxon>
        <taxon>Nocardiaceae</taxon>
        <taxon>Antrihabitans</taxon>
    </lineage>
</organism>
<evidence type="ECO:0000256" key="2">
    <source>
        <dbReference type="ARBA" id="ARBA00022603"/>
    </source>
</evidence>
<evidence type="ECO:0000313" key="6">
    <source>
        <dbReference type="EMBL" id="MBJ8341044.1"/>
    </source>
</evidence>
<dbReference type="PROSITE" id="PS00092">
    <property type="entry name" value="N6_MTASE"/>
    <property type="match status" value="1"/>
</dbReference>
<comment type="similarity">
    <text evidence="1">Belongs to the N(4)/N(6)-methyltransferase family.</text>
</comment>
<evidence type="ECO:0000256" key="1">
    <source>
        <dbReference type="ARBA" id="ARBA00006594"/>
    </source>
</evidence>
<keyword evidence="3" id="KW-0808">Transferase</keyword>
<gene>
    <name evidence="6" type="ORF">JGU71_19335</name>
</gene>
<keyword evidence="2" id="KW-0489">Methyltransferase</keyword>
<dbReference type="InterPro" id="IPR029063">
    <property type="entry name" value="SAM-dependent_MTases_sf"/>
</dbReference>
<dbReference type="GO" id="GO:0003677">
    <property type="term" value="F:DNA binding"/>
    <property type="evidence" value="ECO:0007669"/>
    <property type="project" value="InterPro"/>
</dbReference>
<name>A0A934NTJ5_9NOCA</name>
<dbReference type="Gene3D" id="3.40.50.150">
    <property type="entry name" value="Vaccinia Virus protein VP39"/>
    <property type="match status" value="1"/>
</dbReference>
<dbReference type="InterPro" id="IPR002295">
    <property type="entry name" value="N4/N6-MTase_EcoPI_Mod-like"/>
</dbReference>
<feature type="domain" description="DNA methylase N-4/N-6" evidence="5">
    <location>
        <begin position="152"/>
        <end position="502"/>
    </location>
</feature>
<dbReference type="EMBL" id="JAEMNV010000006">
    <property type="protein sequence ID" value="MBJ8341044.1"/>
    <property type="molecule type" value="Genomic_DNA"/>
</dbReference>
<comment type="caution">
    <text evidence="6">The sequence shown here is derived from an EMBL/GenBank/DDBJ whole genome shotgun (WGS) entry which is preliminary data.</text>
</comment>
<dbReference type="GO" id="GO:0032259">
    <property type="term" value="P:methylation"/>
    <property type="evidence" value="ECO:0007669"/>
    <property type="project" value="UniProtKB-KW"/>
</dbReference>
<keyword evidence="4" id="KW-0949">S-adenosyl-L-methionine</keyword>
<evidence type="ECO:0000256" key="4">
    <source>
        <dbReference type="ARBA" id="ARBA00022691"/>
    </source>
</evidence>
<evidence type="ECO:0000256" key="3">
    <source>
        <dbReference type="ARBA" id="ARBA00022679"/>
    </source>
</evidence>
<keyword evidence="7" id="KW-1185">Reference proteome</keyword>
<evidence type="ECO:0000259" key="5">
    <source>
        <dbReference type="Pfam" id="PF01555"/>
    </source>
</evidence>
<dbReference type="InterPro" id="IPR002052">
    <property type="entry name" value="DNA_methylase_N6_adenine_CS"/>
</dbReference>
<dbReference type="AlphaFoldDB" id="A0A934NTJ5"/>
<dbReference type="Pfam" id="PF01555">
    <property type="entry name" value="N6_N4_Mtase"/>
    <property type="match status" value="1"/>
</dbReference>
<accession>A0A934NTJ5</accession>
<dbReference type="Proteomes" id="UP000655868">
    <property type="component" value="Unassembled WGS sequence"/>
</dbReference>
<protein>
    <submittedName>
        <fullName evidence="6">Site-specific DNA-methyltransferase</fullName>
    </submittedName>
</protein>